<reference evidence="3" key="1">
    <citation type="submission" date="2025-08" db="UniProtKB">
        <authorList>
            <consortium name="RefSeq"/>
        </authorList>
    </citation>
    <scope>IDENTIFICATION</scope>
    <source>
        <tissue evidence="3">Whole body</tissue>
    </source>
</reference>
<dbReference type="PANTHER" id="PTHR45749">
    <property type="match status" value="1"/>
</dbReference>
<dbReference type="PANTHER" id="PTHR45749:SF21">
    <property type="entry name" value="DUF4371 DOMAIN-CONTAINING PROTEIN"/>
    <property type="match status" value="1"/>
</dbReference>
<dbReference type="RefSeq" id="XP_025412361.1">
    <property type="nucleotide sequence ID" value="XM_025556576.1"/>
</dbReference>
<evidence type="ECO:0000313" key="3">
    <source>
        <dbReference type="RefSeq" id="XP_025412361.1"/>
    </source>
</evidence>
<proteinExistence type="predicted"/>
<name>A0A8B8FPF3_9HEMI</name>
<feature type="domain" description="DUF4371" evidence="1">
    <location>
        <begin position="213"/>
        <end position="349"/>
    </location>
</feature>
<dbReference type="InterPro" id="IPR025398">
    <property type="entry name" value="DUF4371"/>
</dbReference>
<gene>
    <name evidence="3" type="primary">LOC112684865</name>
</gene>
<accession>A0A8B8FPF3</accession>
<evidence type="ECO:0000313" key="2">
    <source>
        <dbReference type="Proteomes" id="UP000694846"/>
    </source>
</evidence>
<keyword evidence="2" id="KW-1185">Reference proteome</keyword>
<dbReference type="OrthoDB" id="6612926at2759"/>
<dbReference type="Pfam" id="PF14291">
    <property type="entry name" value="DUF4371"/>
    <property type="match status" value="1"/>
</dbReference>
<sequence>MSNKRKITTYFTCSTKSPIKHANEKNSKIPKIITENEVVDLPAVDFNVHDIGCYINSTLTDADRYLILKDVWIPPATYTYPLLDCNAKRGLKFKHHWLNAHNWLAYSEKYQGAFCKFCVVFSKVGGVGGQKLGTLVVEAFTNYKKATEVFKKHGNLEYHKTALLKSDNFLNVYSNKSSSIINLIDSERTKQIEINRKRLIPIIECIMLCGQQEIALRGHRDYGPICFSRESNENEGNFRAILKYKAKDIDYMKSYLETESKNKYISNRTQNEIIETCGDIILKKIVKIVNESGFFSVLVDETTDVSVKEQLTLCVRYLSGSGENVCINESFLKFIEVQSLTGENLTKVILNVISLEDISSWKDTAATDASILIRALDSEFLVSLQIVNVLFSYGLPLCKLLQSKGIDLKEAIDLAGDNVTVLKNLRTNISTEFNKMFKKAQEMAEFLDFHIKIKRINKRQIYRDNPNITDDGSTPDPEQYFRVSICLPYIDFFINQLEDRFLAHRRIFGVLFYILINNS</sequence>
<evidence type="ECO:0000259" key="1">
    <source>
        <dbReference type="Pfam" id="PF14291"/>
    </source>
</evidence>
<dbReference type="Proteomes" id="UP000694846">
    <property type="component" value="Unplaced"/>
</dbReference>
<dbReference type="AlphaFoldDB" id="A0A8B8FPF3"/>
<organism evidence="2 3">
    <name type="scientific">Sipha flava</name>
    <name type="common">yellow sugarcane aphid</name>
    <dbReference type="NCBI Taxonomy" id="143950"/>
    <lineage>
        <taxon>Eukaryota</taxon>
        <taxon>Metazoa</taxon>
        <taxon>Ecdysozoa</taxon>
        <taxon>Arthropoda</taxon>
        <taxon>Hexapoda</taxon>
        <taxon>Insecta</taxon>
        <taxon>Pterygota</taxon>
        <taxon>Neoptera</taxon>
        <taxon>Paraneoptera</taxon>
        <taxon>Hemiptera</taxon>
        <taxon>Sternorrhyncha</taxon>
        <taxon>Aphidomorpha</taxon>
        <taxon>Aphidoidea</taxon>
        <taxon>Aphididae</taxon>
        <taxon>Sipha</taxon>
    </lineage>
</organism>
<protein>
    <submittedName>
        <fullName evidence="3">Uncharacterized protein LOC112684865 isoform X2</fullName>
    </submittedName>
</protein>
<dbReference type="GeneID" id="112684865"/>